<comment type="similarity">
    <text evidence="2 7">Belongs to the ExbD/TolR family.</text>
</comment>
<proteinExistence type="inferred from homology"/>
<evidence type="ECO:0000256" key="3">
    <source>
        <dbReference type="ARBA" id="ARBA00022475"/>
    </source>
</evidence>
<evidence type="ECO:0000256" key="2">
    <source>
        <dbReference type="ARBA" id="ARBA00005811"/>
    </source>
</evidence>
<keyword evidence="10" id="KW-1185">Reference proteome</keyword>
<accession>A0A1G6QK34</accession>
<dbReference type="GO" id="GO:0022857">
    <property type="term" value="F:transmembrane transporter activity"/>
    <property type="evidence" value="ECO:0007669"/>
    <property type="project" value="InterPro"/>
</dbReference>
<dbReference type="RefSeq" id="WP_025391703.1">
    <property type="nucleotide sequence ID" value="NZ_FMYU01000012.1"/>
</dbReference>
<dbReference type="EMBL" id="FMYU01000012">
    <property type="protein sequence ID" value="SDC92314.1"/>
    <property type="molecule type" value="Genomic_DNA"/>
</dbReference>
<evidence type="ECO:0000256" key="6">
    <source>
        <dbReference type="ARBA" id="ARBA00023136"/>
    </source>
</evidence>
<dbReference type="OrthoDB" id="9798629at2"/>
<evidence type="ECO:0000256" key="7">
    <source>
        <dbReference type="RuleBase" id="RU003879"/>
    </source>
</evidence>
<dbReference type="Pfam" id="PF02472">
    <property type="entry name" value="ExbD"/>
    <property type="match status" value="1"/>
</dbReference>
<dbReference type="InterPro" id="IPR003400">
    <property type="entry name" value="ExbD"/>
</dbReference>
<dbReference type="GO" id="GO:0005886">
    <property type="term" value="C:plasma membrane"/>
    <property type="evidence" value="ECO:0007669"/>
    <property type="project" value="UniProtKB-SubCell"/>
</dbReference>
<evidence type="ECO:0000313" key="9">
    <source>
        <dbReference type="EMBL" id="SDC92314.1"/>
    </source>
</evidence>
<evidence type="ECO:0000256" key="4">
    <source>
        <dbReference type="ARBA" id="ARBA00022692"/>
    </source>
</evidence>
<keyword evidence="3" id="KW-1003">Cell membrane</keyword>
<dbReference type="PANTHER" id="PTHR30558">
    <property type="entry name" value="EXBD MEMBRANE COMPONENT OF PMF-DRIVEN MACROMOLECULE IMPORT SYSTEM"/>
    <property type="match status" value="1"/>
</dbReference>
<keyword evidence="6 8" id="KW-0472">Membrane</keyword>
<name>A0A1G6QK34_9BACT</name>
<evidence type="ECO:0000313" key="10">
    <source>
        <dbReference type="Proteomes" id="UP000199411"/>
    </source>
</evidence>
<sequence length="132" mass="14438">MKINGSKGVFSDINITPLVDVMLVLLVIFMVTTPMLVKGIKVNLPKTHSGSTNITKKDLIVSIDDQGRIYLNKQQTDLDGLKKAFEENHGNEVVIEADKAIEYGLVVRIIDIAKQSGIEKVGLATTNKSTKT</sequence>
<feature type="transmembrane region" description="Helical" evidence="8">
    <location>
        <begin position="15"/>
        <end position="37"/>
    </location>
</feature>
<evidence type="ECO:0000256" key="5">
    <source>
        <dbReference type="ARBA" id="ARBA00022989"/>
    </source>
</evidence>
<keyword evidence="4 7" id="KW-0812">Transmembrane</keyword>
<dbReference type="GO" id="GO:0015031">
    <property type="term" value="P:protein transport"/>
    <property type="evidence" value="ECO:0007669"/>
    <property type="project" value="UniProtKB-KW"/>
</dbReference>
<keyword evidence="7" id="KW-0813">Transport</keyword>
<evidence type="ECO:0000256" key="1">
    <source>
        <dbReference type="ARBA" id="ARBA00004162"/>
    </source>
</evidence>
<protein>
    <submittedName>
        <fullName evidence="9">Biopolymer transport protein TolR</fullName>
    </submittedName>
</protein>
<dbReference type="AlphaFoldDB" id="A0A1G6QK34"/>
<keyword evidence="7" id="KW-0653">Protein transport</keyword>
<gene>
    <name evidence="9" type="ORF">SAMN05660835_01586</name>
</gene>
<dbReference type="Gene3D" id="3.30.420.270">
    <property type="match status" value="1"/>
</dbReference>
<dbReference type="PANTHER" id="PTHR30558:SF7">
    <property type="entry name" value="TOL-PAL SYSTEM PROTEIN TOLR"/>
    <property type="match status" value="1"/>
</dbReference>
<keyword evidence="5 8" id="KW-1133">Transmembrane helix</keyword>
<organism evidence="9 10">
    <name type="scientific">Desulfurella multipotens</name>
    <dbReference type="NCBI Taxonomy" id="79269"/>
    <lineage>
        <taxon>Bacteria</taxon>
        <taxon>Pseudomonadati</taxon>
        <taxon>Campylobacterota</taxon>
        <taxon>Desulfurellia</taxon>
        <taxon>Desulfurellales</taxon>
        <taxon>Desulfurellaceae</taxon>
        <taxon>Desulfurella</taxon>
    </lineage>
</organism>
<reference evidence="10" key="1">
    <citation type="submission" date="2016-10" db="EMBL/GenBank/DDBJ databases">
        <authorList>
            <person name="Varghese N."/>
            <person name="Submissions S."/>
        </authorList>
    </citation>
    <scope>NUCLEOTIDE SEQUENCE [LARGE SCALE GENOMIC DNA]</scope>
    <source>
        <strain evidence="10">DSM 8415</strain>
    </source>
</reference>
<comment type="subcellular location">
    <subcellularLocation>
        <location evidence="1">Cell membrane</location>
        <topology evidence="1">Single-pass membrane protein</topology>
    </subcellularLocation>
    <subcellularLocation>
        <location evidence="7">Cell membrane</location>
        <topology evidence="7">Single-pass type II membrane protein</topology>
    </subcellularLocation>
</comment>
<evidence type="ECO:0000256" key="8">
    <source>
        <dbReference type="SAM" id="Phobius"/>
    </source>
</evidence>
<dbReference type="Proteomes" id="UP000199411">
    <property type="component" value="Unassembled WGS sequence"/>
</dbReference>